<organism evidence="2 3">
    <name type="scientific">Zancudomyces culisetae</name>
    <name type="common">Gut fungus</name>
    <name type="synonym">Smittium culisetae</name>
    <dbReference type="NCBI Taxonomy" id="1213189"/>
    <lineage>
        <taxon>Eukaryota</taxon>
        <taxon>Fungi</taxon>
        <taxon>Fungi incertae sedis</taxon>
        <taxon>Zoopagomycota</taxon>
        <taxon>Kickxellomycotina</taxon>
        <taxon>Harpellomycetes</taxon>
        <taxon>Harpellales</taxon>
        <taxon>Legeriomycetaceae</taxon>
        <taxon>Zancudomyces</taxon>
    </lineage>
</organism>
<dbReference type="EMBL" id="LSSK01000272">
    <property type="protein sequence ID" value="OMH83994.1"/>
    <property type="molecule type" value="Genomic_DNA"/>
</dbReference>
<accession>A0A1R1PSS5</accession>
<evidence type="ECO:0000313" key="3">
    <source>
        <dbReference type="Proteomes" id="UP000188320"/>
    </source>
</evidence>
<evidence type="ECO:0000256" key="1">
    <source>
        <dbReference type="SAM" id="MobiDB-lite"/>
    </source>
</evidence>
<name>A0A1R1PSS5_ZANCU</name>
<dbReference type="AlphaFoldDB" id="A0A1R1PSS5"/>
<keyword evidence="3" id="KW-1185">Reference proteome</keyword>
<sequence length="128" mass="13751">MAVEQSQQQQGPRGMGMSVGMGMGAGGGAGVHNLPPQYAQGMYGGHQTGIGMVNQQQLQQQQQQQQQDSNIYIPKNHCRPWRVPLCNITSKTAQDSSQYTEQRDPANGRKPIGAAAQECGEMLPAAGR</sequence>
<feature type="region of interest" description="Disordered" evidence="1">
    <location>
        <begin position="92"/>
        <end position="114"/>
    </location>
</feature>
<feature type="compositionally biased region" description="Gly residues" evidence="1">
    <location>
        <begin position="13"/>
        <end position="30"/>
    </location>
</feature>
<reference evidence="3" key="1">
    <citation type="submission" date="2017-01" db="EMBL/GenBank/DDBJ databases">
        <authorList>
            <person name="Wang Y."/>
            <person name="White M."/>
            <person name="Kvist S."/>
            <person name="Moncalvo J.-M."/>
        </authorList>
    </citation>
    <scope>NUCLEOTIDE SEQUENCE [LARGE SCALE GENOMIC DNA]</scope>
    <source>
        <strain evidence="3">COL-18-3</strain>
    </source>
</reference>
<gene>
    <name evidence="2" type="ORF">AX774_g2495</name>
</gene>
<feature type="region of interest" description="Disordered" evidence="1">
    <location>
        <begin position="1"/>
        <end position="42"/>
    </location>
</feature>
<comment type="caution">
    <text evidence="2">The sequence shown here is derived from an EMBL/GenBank/DDBJ whole genome shotgun (WGS) entry which is preliminary data.</text>
</comment>
<evidence type="ECO:0000313" key="2">
    <source>
        <dbReference type="EMBL" id="OMH83994.1"/>
    </source>
</evidence>
<feature type="compositionally biased region" description="Polar residues" evidence="1">
    <location>
        <begin position="1"/>
        <end position="11"/>
    </location>
</feature>
<dbReference type="Proteomes" id="UP000188320">
    <property type="component" value="Unassembled WGS sequence"/>
</dbReference>
<protein>
    <submittedName>
        <fullName evidence="2">Uncharacterized protein</fullName>
    </submittedName>
</protein>
<proteinExistence type="predicted"/>